<feature type="domain" description="CHRD" evidence="2">
    <location>
        <begin position="34"/>
        <end position="147"/>
    </location>
</feature>
<evidence type="ECO:0000256" key="1">
    <source>
        <dbReference type="SAM" id="SignalP"/>
    </source>
</evidence>
<keyword evidence="1" id="KW-0732">Signal</keyword>
<dbReference type="InterPro" id="IPR010895">
    <property type="entry name" value="CHRD"/>
</dbReference>
<organism evidence="3 4">
    <name type="scientific">Hymenobacter algoricola</name>
    <dbReference type="NCBI Taxonomy" id="486267"/>
    <lineage>
        <taxon>Bacteria</taxon>
        <taxon>Pseudomonadati</taxon>
        <taxon>Bacteroidota</taxon>
        <taxon>Cytophagia</taxon>
        <taxon>Cytophagales</taxon>
        <taxon>Hymenobacteraceae</taxon>
        <taxon>Hymenobacter</taxon>
    </lineage>
</organism>
<comment type="caution">
    <text evidence="3">The sequence shown here is derived from an EMBL/GenBank/DDBJ whole genome shotgun (WGS) entry which is preliminary data.</text>
</comment>
<reference evidence="4" key="1">
    <citation type="journal article" date="2019" name="Int. J. Syst. Evol. Microbiol.">
        <title>The Global Catalogue of Microorganisms (GCM) 10K type strain sequencing project: providing services to taxonomists for standard genome sequencing and annotation.</title>
        <authorList>
            <consortium name="The Broad Institute Genomics Platform"/>
            <consortium name="The Broad Institute Genome Sequencing Center for Infectious Disease"/>
            <person name="Wu L."/>
            <person name="Ma J."/>
        </authorList>
    </citation>
    <scope>NUCLEOTIDE SEQUENCE [LARGE SCALE GENOMIC DNA]</scope>
    <source>
        <strain evidence="4">JCM 17214</strain>
    </source>
</reference>
<dbReference type="EMBL" id="BAABDH010000102">
    <property type="protein sequence ID" value="GAA3947189.1"/>
    <property type="molecule type" value="Genomic_DNA"/>
</dbReference>
<evidence type="ECO:0000259" key="2">
    <source>
        <dbReference type="SMART" id="SM00754"/>
    </source>
</evidence>
<evidence type="ECO:0000313" key="4">
    <source>
        <dbReference type="Proteomes" id="UP001499909"/>
    </source>
</evidence>
<protein>
    <recommendedName>
        <fullName evidence="2">CHRD domain-containing protein</fullName>
    </recommendedName>
</protein>
<dbReference type="Pfam" id="PF07452">
    <property type="entry name" value="CHRD"/>
    <property type="match status" value="1"/>
</dbReference>
<evidence type="ECO:0000313" key="3">
    <source>
        <dbReference type="EMBL" id="GAA3947189.1"/>
    </source>
</evidence>
<proteinExistence type="predicted"/>
<feature type="chain" id="PRO_5046022550" description="CHRD domain-containing protein" evidence="1">
    <location>
        <begin position="18"/>
        <end position="148"/>
    </location>
</feature>
<keyword evidence="4" id="KW-1185">Reference proteome</keyword>
<name>A0ABP7NH61_9BACT</name>
<dbReference type="RefSeq" id="WP_345115964.1">
    <property type="nucleotide sequence ID" value="NZ_BAABDH010000102.1"/>
</dbReference>
<dbReference type="PROSITE" id="PS51257">
    <property type="entry name" value="PROKAR_LIPOPROTEIN"/>
    <property type="match status" value="1"/>
</dbReference>
<accession>A0ABP7NH61</accession>
<feature type="signal peptide" evidence="1">
    <location>
        <begin position="1"/>
        <end position="17"/>
    </location>
</feature>
<dbReference type="Proteomes" id="UP001499909">
    <property type="component" value="Unassembled WGS sequence"/>
</dbReference>
<sequence length="148" mass="15472">MKKYAYLFLLLTGFATASCDKEEETPPATTSGVVNLTASLDGKQQVPANPSPGTGTLTGTYDKSTRVITYTITFKDMTGNPTLGHFHQGAPGATGPVSVPFPQLTSPITGTATLSQADGEKLLQGAFYANLHSGMYGGGELRGDIKIK</sequence>
<dbReference type="SMART" id="SM00754">
    <property type="entry name" value="CHRD"/>
    <property type="match status" value="1"/>
</dbReference>
<gene>
    <name evidence="3" type="ORF">GCM10022406_31190</name>
</gene>